<dbReference type="AlphaFoldDB" id="A0A1R0Z7R1"/>
<evidence type="ECO:0000313" key="1">
    <source>
        <dbReference type="EMBL" id="OME64195.1"/>
    </source>
</evidence>
<protein>
    <submittedName>
        <fullName evidence="1">Uncharacterized protein</fullName>
    </submittedName>
</protein>
<name>A0A1R0Z7R1_9BACL</name>
<sequence length="154" mass="18487">MKDVQVSIDRIVVEFTDIYWDFFNHFKLRLRQYLNFSLSLKGKGFKYHLHVRDSGHYLHISYQLTFVPKSRKNTLRIECHPDSLVHFHSWLKPLRDNAREILFVRCDVAFDIPLPISELFTLSLTGRNMHTWQGTRYSNKKHQRQVAGYSRVYD</sequence>
<accession>A0A1R0Z7R1</accession>
<reference evidence="1 2" key="1">
    <citation type="submission" date="2016-11" db="EMBL/GenBank/DDBJ databases">
        <title>Paenibacillus species isolates.</title>
        <authorList>
            <person name="Beno S.M."/>
        </authorList>
    </citation>
    <scope>NUCLEOTIDE SEQUENCE [LARGE SCALE GENOMIC DNA]</scope>
    <source>
        <strain evidence="1 2">FSL H7-0443</strain>
    </source>
</reference>
<comment type="caution">
    <text evidence="1">The sequence shown here is derived from an EMBL/GenBank/DDBJ whole genome shotgun (WGS) entry which is preliminary data.</text>
</comment>
<dbReference type="EMBL" id="MPTW01000040">
    <property type="protein sequence ID" value="OME64195.1"/>
    <property type="molecule type" value="Genomic_DNA"/>
</dbReference>
<organism evidence="1 2">
    <name type="scientific">Paenibacillus odorifer</name>
    <dbReference type="NCBI Taxonomy" id="189426"/>
    <lineage>
        <taxon>Bacteria</taxon>
        <taxon>Bacillati</taxon>
        <taxon>Bacillota</taxon>
        <taxon>Bacilli</taxon>
        <taxon>Bacillales</taxon>
        <taxon>Paenibacillaceae</taxon>
        <taxon>Paenibacillus</taxon>
    </lineage>
</organism>
<dbReference type="Proteomes" id="UP000187425">
    <property type="component" value="Unassembled WGS sequence"/>
</dbReference>
<evidence type="ECO:0000313" key="2">
    <source>
        <dbReference type="Proteomes" id="UP000187425"/>
    </source>
</evidence>
<gene>
    <name evidence="1" type="ORF">BSK65_29620</name>
</gene>
<proteinExistence type="predicted"/>